<dbReference type="EMBL" id="JBEDUW010000002">
    <property type="protein sequence ID" value="KAK9946430.1"/>
    <property type="molecule type" value="Genomic_DNA"/>
</dbReference>
<comment type="caution">
    <text evidence="8">The sequence shown here is derived from an EMBL/GenBank/DDBJ whole genome shotgun (WGS) entry which is preliminary data.</text>
</comment>
<organism evidence="8 9">
    <name type="scientific">Rubus argutus</name>
    <name type="common">Southern blackberry</name>
    <dbReference type="NCBI Taxonomy" id="59490"/>
    <lineage>
        <taxon>Eukaryota</taxon>
        <taxon>Viridiplantae</taxon>
        <taxon>Streptophyta</taxon>
        <taxon>Embryophyta</taxon>
        <taxon>Tracheophyta</taxon>
        <taxon>Spermatophyta</taxon>
        <taxon>Magnoliopsida</taxon>
        <taxon>eudicotyledons</taxon>
        <taxon>Gunneridae</taxon>
        <taxon>Pentapetalae</taxon>
        <taxon>rosids</taxon>
        <taxon>fabids</taxon>
        <taxon>Rosales</taxon>
        <taxon>Rosaceae</taxon>
        <taxon>Rosoideae</taxon>
        <taxon>Rosoideae incertae sedis</taxon>
        <taxon>Rubus</taxon>
    </lineage>
</organism>
<feature type="repeat" description="Pumilio" evidence="5">
    <location>
        <begin position="284"/>
        <end position="320"/>
    </location>
</feature>
<dbReference type="InterPro" id="IPR033712">
    <property type="entry name" value="Pumilio_RNA-bd"/>
</dbReference>
<keyword evidence="3" id="KW-0694">RNA-binding</keyword>
<dbReference type="InterPro" id="IPR001313">
    <property type="entry name" value="Pumilio_RNA-bd_rpt"/>
</dbReference>
<keyword evidence="1" id="KW-0677">Repeat</keyword>
<accession>A0AAW1YBA9</accession>
<feature type="domain" description="PUM-HD" evidence="7">
    <location>
        <begin position="116"/>
        <end position="457"/>
    </location>
</feature>
<dbReference type="Pfam" id="PF00806">
    <property type="entry name" value="PUF"/>
    <property type="match status" value="8"/>
</dbReference>
<evidence type="ECO:0000313" key="9">
    <source>
        <dbReference type="Proteomes" id="UP001457282"/>
    </source>
</evidence>
<dbReference type="PANTHER" id="PTHR12537:SF63">
    <property type="entry name" value="PUMILIO HOMOLOG 15"/>
    <property type="match status" value="1"/>
</dbReference>
<name>A0AAW1YBA9_RUBAR</name>
<evidence type="ECO:0000256" key="5">
    <source>
        <dbReference type="PROSITE-ProRule" id="PRU00317"/>
    </source>
</evidence>
<sequence>MEGFRNFPHTTTSQNPIPRESPSDQSLEAAFSRLNVSPFSHPPQFSGGDYSNGSVPKYPLHHHTTVGGNELLPVAFLAGDYESQDRIFGHMNMGVGDCWADSDTDHGSGGFGSNLHKPFDIGPNWSQEPLNSLSVADLSGKIASLAKDQYGCRFFQRALEVEPKEFIDLIFSEVLQHVAHLMLDPYGNYVIQKLVEVCSEDQRTQILLLWTKNPFLFVTLCLHCRGTRSVQKLLKNITTQEQISLFMTALSCGAADLSMNVNGQHIMEYCLKNFSDEHKRCLLNVVIDNCIVIAKDKVGCCVLQQCVDYCCGETKGRLIAEIIGEALVLAQDRYGNYVLQHLLGLRTPQVTSILLRQLQGNYMFLSCSKYGSNVVEKCLLESGEEQSAEIIKELCRSPNISMLLTHPFGNYVFQTALSVSKQGLAHSVLLNFVQHHTPSLLSNQYGKRVLAWRDRSLRRM</sequence>
<feature type="repeat" description="Pumilio" evidence="5">
    <location>
        <begin position="357"/>
        <end position="392"/>
    </location>
</feature>
<dbReference type="InterPro" id="IPR033133">
    <property type="entry name" value="PUM-HD"/>
</dbReference>
<dbReference type="AlphaFoldDB" id="A0AAW1YBA9"/>
<proteinExistence type="predicted"/>
<keyword evidence="9" id="KW-1185">Reference proteome</keyword>
<feature type="repeat" description="Pumilio" evidence="5">
    <location>
        <begin position="173"/>
        <end position="208"/>
    </location>
</feature>
<feature type="repeat" description="Pumilio" evidence="5">
    <location>
        <begin position="393"/>
        <end position="431"/>
    </location>
</feature>
<evidence type="ECO:0000259" key="7">
    <source>
        <dbReference type="PROSITE" id="PS50303"/>
    </source>
</evidence>
<gene>
    <name evidence="8" type="ORF">M0R45_011896</name>
</gene>
<dbReference type="InterPro" id="IPR016024">
    <property type="entry name" value="ARM-type_fold"/>
</dbReference>
<evidence type="ECO:0000256" key="2">
    <source>
        <dbReference type="ARBA" id="ARBA00022845"/>
    </source>
</evidence>
<reference evidence="8 9" key="1">
    <citation type="journal article" date="2023" name="G3 (Bethesda)">
        <title>A chromosome-length genome assembly and annotation of blackberry (Rubus argutus, cv. 'Hillquist').</title>
        <authorList>
            <person name="Bruna T."/>
            <person name="Aryal R."/>
            <person name="Dudchenko O."/>
            <person name="Sargent D.J."/>
            <person name="Mead D."/>
            <person name="Buti M."/>
            <person name="Cavallini A."/>
            <person name="Hytonen T."/>
            <person name="Andres J."/>
            <person name="Pham M."/>
            <person name="Weisz D."/>
            <person name="Mascagni F."/>
            <person name="Usai G."/>
            <person name="Natali L."/>
            <person name="Bassil N."/>
            <person name="Fernandez G.E."/>
            <person name="Lomsadze A."/>
            <person name="Armour M."/>
            <person name="Olukolu B."/>
            <person name="Poorten T."/>
            <person name="Britton C."/>
            <person name="Davik J."/>
            <person name="Ashrafi H."/>
            <person name="Aiden E.L."/>
            <person name="Borodovsky M."/>
            <person name="Worthington M."/>
        </authorList>
    </citation>
    <scope>NUCLEOTIDE SEQUENCE [LARGE SCALE GENOMIC DNA]</scope>
    <source>
        <strain evidence="8">PI 553951</strain>
    </source>
</reference>
<feature type="region of interest" description="Disordered" evidence="6">
    <location>
        <begin position="1"/>
        <end position="26"/>
    </location>
</feature>
<evidence type="ECO:0000256" key="4">
    <source>
        <dbReference type="ARBA" id="ARBA00058490"/>
    </source>
</evidence>
<dbReference type="GO" id="GO:0006417">
    <property type="term" value="P:regulation of translation"/>
    <property type="evidence" value="ECO:0007669"/>
    <property type="project" value="UniProtKB-KW"/>
</dbReference>
<comment type="function">
    <text evidence="4">Sequence-specific RNA-binding protein that regulates translation and mRNA stability by binding the 3'-UTR of target mRNAs.</text>
</comment>
<protein>
    <recommendedName>
        <fullName evidence="7">PUM-HD domain-containing protein</fullName>
    </recommendedName>
</protein>
<evidence type="ECO:0000256" key="1">
    <source>
        <dbReference type="ARBA" id="ARBA00022737"/>
    </source>
</evidence>
<feature type="repeat" description="Pumilio" evidence="5">
    <location>
        <begin position="321"/>
        <end position="356"/>
    </location>
</feature>
<dbReference type="Gene3D" id="1.25.10.10">
    <property type="entry name" value="Leucine-rich Repeat Variant"/>
    <property type="match status" value="1"/>
</dbReference>
<evidence type="ECO:0000256" key="3">
    <source>
        <dbReference type="ARBA" id="ARBA00022884"/>
    </source>
</evidence>
<dbReference type="InterPro" id="IPR011989">
    <property type="entry name" value="ARM-like"/>
</dbReference>
<dbReference type="CDD" id="cd07920">
    <property type="entry name" value="Pumilio"/>
    <property type="match status" value="1"/>
</dbReference>
<dbReference type="Proteomes" id="UP001457282">
    <property type="component" value="Unassembled WGS sequence"/>
</dbReference>
<evidence type="ECO:0000313" key="8">
    <source>
        <dbReference type="EMBL" id="KAK9946430.1"/>
    </source>
</evidence>
<dbReference type="PROSITE" id="PS50302">
    <property type="entry name" value="PUM"/>
    <property type="match status" value="6"/>
</dbReference>
<dbReference type="PROSITE" id="PS50303">
    <property type="entry name" value="PUM_HD"/>
    <property type="match status" value="1"/>
</dbReference>
<evidence type="ECO:0000256" key="6">
    <source>
        <dbReference type="SAM" id="MobiDB-lite"/>
    </source>
</evidence>
<dbReference type="PANTHER" id="PTHR12537">
    <property type="entry name" value="RNA BINDING PROTEIN PUMILIO-RELATED"/>
    <property type="match status" value="1"/>
</dbReference>
<dbReference type="SMART" id="SM00025">
    <property type="entry name" value="Pumilio"/>
    <property type="match status" value="8"/>
</dbReference>
<dbReference type="SUPFAM" id="SSF48371">
    <property type="entry name" value="ARM repeat"/>
    <property type="match status" value="1"/>
</dbReference>
<dbReference type="FunFam" id="1.25.10.10:FF:000237">
    <property type="entry name" value="Pumilio homolog 9"/>
    <property type="match status" value="1"/>
</dbReference>
<keyword evidence="2" id="KW-0810">Translation regulation</keyword>
<feature type="repeat" description="Pumilio" evidence="5">
    <location>
        <begin position="137"/>
        <end position="172"/>
    </location>
</feature>
<dbReference type="GO" id="GO:0005737">
    <property type="term" value="C:cytoplasm"/>
    <property type="evidence" value="ECO:0007669"/>
    <property type="project" value="TreeGrafter"/>
</dbReference>
<dbReference type="GO" id="GO:0003729">
    <property type="term" value="F:mRNA binding"/>
    <property type="evidence" value="ECO:0007669"/>
    <property type="project" value="TreeGrafter"/>
</dbReference>